<dbReference type="Proteomes" id="UP001165367">
    <property type="component" value="Unassembled WGS sequence"/>
</dbReference>
<sequence>MKKKYVMLFFVVLSITHTVYGQLIAPRSVRLPSSISTSKKAYEFSSMTWWGNRILMVPAMKAGRTETLAQPLTHSMYYTTMDEVSKAIADEDYEIKVDSIEVEMASFDYFIRSKVNYDGIEATAIVRDLFYFALETDAEESDKCYVAMAHLEYSLNGRQKLVFDKTRPIRKSNTGRKGDQGFESLVALNDSTLMAVFEFSEQTGTLYHKLNSELKVIETGRLPVLKATKKSDIYPNESRLSEMTNNGGVLVGLNSIFKDVDDCYSELISFTEKKGKFELVGSLAFDNCPDNWEGLLRFQNGWLVLSDNNYTETVESKLFFFPDPKAPTPPATTDQAKKPEPKKNRVKQKRK</sequence>
<evidence type="ECO:0000256" key="1">
    <source>
        <dbReference type="SAM" id="MobiDB-lite"/>
    </source>
</evidence>
<name>A0ABS9KWS3_9BACT</name>
<evidence type="ECO:0000313" key="3">
    <source>
        <dbReference type="Proteomes" id="UP001165367"/>
    </source>
</evidence>
<evidence type="ECO:0000313" key="2">
    <source>
        <dbReference type="EMBL" id="MCG2616770.1"/>
    </source>
</evidence>
<organism evidence="2 3">
    <name type="scientific">Terrimonas ginsenosidimutans</name>
    <dbReference type="NCBI Taxonomy" id="2908004"/>
    <lineage>
        <taxon>Bacteria</taxon>
        <taxon>Pseudomonadati</taxon>
        <taxon>Bacteroidota</taxon>
        <taxon>Chitinophagia</taxon>
        <taxon>Chitinophagales</taxon>
        <taxon>Chitinophagaceae</taxon>
        <taxon>Terrimonas</taxon>
    </lineage>
</organism>
<feature type="region of interest" description="Disordered" evidence="1">
    <location>
        <begin position="322"/>
        <end position="351"/>
    </location>
</feature>
<proteinExistence type="predicted"/>
<protein>
    <submittedName>
        <fullName evidence="2">Uncharacterized protein</fullName>
    </submittedName>
</protein>
<dbReference type="RefSeq" id="WP_237875307.1">
    <property type="nucleotide sequence ID" value="NZ_JAKLTR010000015.1"/>
</dbReference>
<accession>A0ABS9KWS3</accession>
<gene>
    <name evidence="2" type="ORF">LZZ85_20895</name>
</gene>
<keyword evidence="3" id="KW-1185">Reference proteome</keyword>
<dbReference type="EMBL" id="JAKLTR010000015">
    <property type="protein sequence ID" value="MCG2616770.1"/>
    <property type="molecule type" value="Genomic_DNA"/>
</dbReference>
<comment type="caution">
    <text evidence="2">The sequence shown here is derived from an EMBL/GenBank/DDBJ whole genome shotgun (WGS) entry which is preliminary data.</text>
</comment>
<reference evidence="2" key="1">
    <citation type="submission" date="2022-01" db="EMBL/GenBank/DDBJ databases">
        <authorList>
            <person name="Jo J.-H."/>
            <person name="Im W.-T."/>
        </authorList>
    </citation>
    <scope>NUCLEOTIDE SEQUENCE</scope>
    <source>
        <strain evidence="2">NA20</strain>
    </source>
</reference>